<evidence type="ECO:0000313" key="5">
    <source>
        <dbReference type="EMBL" id="KAJ1923732.1"/>
    </source>
</evidence>
<sequence>MAKDHKKQRSVLSEVITREYTIHMHRRVFGTTFKKRAPKSIKVVQDFARKEMGTKDVRIDPALNKHLWSLGIRSVPHRVRVRLARKRDEDEEGGSRLYTYVTYVPVASFKGLNTETVDED</sequence>
<dbReference type="CDD" id="cd00463">
    <property type="entry name" value="Ribosomal_L31e"/>
    <property type="match status" value="1"/>
</dbReference>
<dbReference type="InterPro" id="IPR000054">
    <property type="entry name" value="Ribosomal_eL31"/>
</dbReference>
<dbReference type="GO" id="GO:0002181">
    <property type="term" value="P:cytoplasmic translation"/>
    <property type="evidence" value="ECO:0007669"/>
    <property type="project" value="TreeGrafter"/>
</dbReference>
<keyword evidence="2 4" id="KW-0689">Ribosomal protein</keyword>
<name>A0A9W7ZP60_9FUNG</name>
<keyword evidence="3" id="KW-0687">Ribonucleoprotein</keyword>
<dbReference type="AlphaFoldDB" id="A0A9W7ZP60"/>
<evidence type="ECO:0000313" key="4">
    <source>
        <dbReference type="EMBL" id="KAJ1909752.1"/>
    </source>
</evidence>
<evidence type="ECO:0000313" key="6">
    <source>
        <dbReference type="Proteomes" id="UP001150569"/>
    </source>
</evidence>
<dbReference type="OrthoDB" id="9739313at2759"/>
<accession>A0A9W7ZP60</accession>
<dbReference type="EMBL" id="JANBPT010001149">
    <property type="protein sequence ID" value="KAJ1909752.1"/>
    <property type="molecule type" value="Genomic_DNA"/>
</dbReference>
<evidence type="ECO:0000256" key="1">
    <source>
        <dbReference type="ARBA" id="ARBA00010808"/>
    </source>
</evidence>
<dbReference type="PANTHER" id="PTHR10956:SF0">
    <property type="entry name" value="60S RIBOSOMAL PROTEIN L31"/>
    <property type="match status" value="1"/>
</dbReference>
<dbReference type="FunFam" id="3.10.440.10:FF:000001">
    <property type="entry name" value="60S ribosomal protein L31"/>
    <property type="match status" value="1"/>
</dbReference>
<dbReference type="Gene3D" id="3.10.440.10">
    <property type="match status" value="1"/>
</dbReference>
<comment type="similarity">
    <text evidence="1">Belongs to the eukaryotic ribosomal protein eL31 family.</text>
</comment>
<dbReference type="EMBL" id="JANBPT010000315">
    <property type="protein sequence ID" value="KAJ1923732.1"/>
    <property type="molecule type" value="Genomic_DNA"/>
</dbReference>
<dbReference type="SMART" id="SM01380">
    <property type="entry name" value="Ribosomal_L31e"/>
    <property type="match status" value="1"/>
</dbReference>
<protein>
    <submittedName>
        <fullName evidence="4">60S ribosomal protein L31B</fullName>
    </submittedName>
</protein>
<dbReference type="GO" id="GO:0022625">
    <property type="term" value="C:cytosolic large ribosomal subunit"/>
    <property type="evidence" value="ECO:0007669"/>
    <property type="project" value="TreeGrafter"/>
</dbReference>
<dbReference type="InterPro" id="IPR023621">
    <property type="entry name" value="Ribosomal_eL31_dom_sf"/>
</dbReference>
<proteinExistence type="inferred from homology"/>
<dbReference type="SUPFAM" id="SSF54575">
    <property type="entry name" value="Ribosomal protein L31e"/>
    <property type="match status" value="1"/>
</dbReference>
<dbReference type="Pfam" id="PF01198">
    <property type="entry name" value="Ribosomal_L31e"/>
    <property type="match status" value="1"/>
</dbReference>
<keyword evidence="6" id="KW-1185">Reference proteome</keyword>
<reference evidence="4" key="1">
    <citation type="submission" date="2022-07" db="EMBL/GenBank/DDBJ databases">
        <title>Phylogenomic reconstructions and comparative analyses of Kickxellomycotina fungi.</title>
        <authorList>
            <person name="Reynolds N.K."/>
            <person name="Stajich J.E."/>
            <person name="Barry K."/>
            <person name="Grigoriev I.V."/>
            <person name="Crous P."/>
            <person name="Smith M.E."/>
        </authorList>
    </citation>
    <scope>NUCLEOTIDE SEQUENCE</scope>
    <source>
        <strain evidence="4">RSA 861</strain>
    </source>
</reference>
<evidence type="ECO:0000256" key="3">
    <source>
        <dbReference type="ARBA" id="ARBA00023274"/>
    </source>
</evidence>
<gene>
    <name evidence="4" type="primary">RPL31B_2</name>
    <name evidence="5" type="synonym">RPL31B_1</name>
    <name evidence="5" type="ORF">IWQ60_005681</name>
    <name evidence="4" type="ORF">IWQ60_011006</name>
</gene>
<dbReference type="PANTHER" id="PTHR10956">
    <property type="entry name" value="60S RIBOSOMAL PROTEIN L31"/>
    <property type="match status" value="1"/>
</dbReference>
<evidence type="ECO:0000256" key="2">
    <source>
        <dbReference type="ARBA" id="ARBA00022980"/>
    </source>
</evidence>
<dbReference type="Proteomes" id="UP001150569">
    <property type="component" value="Unassembled WGS sequence"/>
</dbReference>
<comment type="caution">
    <text evidence="4">The sequence shown here is derived from an EMBL/GenBank/DDBJ whole genome shotgun (WGS) entry which is preliminary data.</text>
</comment>
<dbReference type="GO" id="GO:0003735">
    <property type="term" value="F:structural constituent of ribosome"/>
    <property type="evidence" value="ECO:0007669"/>
    <property type="project" value="InterPro"/>
</dbReference>
<organism evidence="4 6">
    <name type="scientific">Tieghemiomyces parasiticus</name>
    <dbReference type="NCBI Taxonomy" id="78921"/>
    <lineage>
        <taxon>Eukaryota</taxon>
        <taxon>Fungi</taxon>
        <taxon>Fungi incertae sedis</taxon>
        <taxon>Zoopagomycota</taxon>
        <taxon>Kickxellomycotina</taxon>
        <taxon>Dimargaritomycetes</taxon>
        <taxon>Dimargaritales</taxon>
        <taxon>Dimargaritaceae</taxon>
        <taxon>Tieghemiomyces</taxon>
    </lineage>
</organism>